<evidence type="ECO:0000256" key="1">
    <source>
        <dbReference type="SAM" id="MobiDB-lite"/>
    </source>
</evidence>
<sequence length="289" mass="31931">MSRRNIPRPSIPTKSANPARSRSTDQQQQKEKRQKLSEDVPPPSASQSVPSEIRRPSPPKDLGRRPESHVDLTGASAEAEVHRPFSPSYTMADGRVLLLKDSVKEEPNLAVTLLRGLALPRDYDQVPTDLLPGLGEMCSHLVQTGQAALKAYDKAAKVSAERERYRTDRDNFRTKFKISETQLQMVNDELEARLPDFYKLGYAAGADAMVVEADSIFLKQLPQPVIPNLELPYTEEECVPLPPEEDEDKEMADAEASGLEKPTEGEKKQDQAAVAEGEDGAATTLNLLT</sequence>
<dbReference type="AlphaFoldDB" id="A0AAV6HVH8"/>
<comment type="caution">
    <text evidence="2">The sequence shown here is derived from an EMBL/GenBank/DDBJ whole genome shotgun (WGS) entry which is preliminary data.</text>
</comment>
<dbReference type="EMBL" id="JACTNZ010000013">
    <property type="protein sequence ID" value="KAG5516531.1"/>
    <property type="molecule type" value="Genomic_DNA"/>
</dbReference>
<accession>A0AAV6HVH8</accession>
<organism evidence="2 3">
    <name type="scientific">Rhododendron griersonianum</name>
    <dbReference type="NCBI Taxonomy" id="479676"/>
    <lineage>
        <taxon>Eukaryota</taxon>
        <taxon>Viridiplantae</taxon>
        <taxon>Streptophyta</taxon>
        <taxon>Embryophyta</taxon>
        <taxon>Tracheophyta</taxon>
        <taxon>Spermatophyta</taxon>
        <taxon>Magnoliopsida</taxon>
        <taxon>eudicotyledons</taxon>
        <taxon>Gunneridae</taxon>
        <taxon>Pentapetalae</taxon>
        <taxon>asterids</taxon>
        <taxon>Ericales</taxon>
        <taxon>Ericaceae</taxon>
        <taxon>Ericoideae</taxon>
        <taxon>Rhodoreae</taxon>
        <taxon>Rhododendron</taxon>
    </lineage>
</organism>
<name>A0AAV6HVH8_9ERIC</name>
<feature type="compositionally biased region" description="Polar residues" evidence="1">
    <location>
        <begin position="12"/>
        <end position="27"/>
    </location>
</feature>
<feature type="compositionally biased region" description="Basic and acidic residues" evidence="1">
    <location>
        <begin position="261"/>
        <end position="270"/>
    </location>
</feature>
<evidence type="ECO:0000313" key="2">
    <source>
        <dbReference type="EMBL" id="KAG5516531.1"/>
    </source>
</evidence>
<proteinExistence type="predicted"/>
<feature type="compositionally biased region" description="Basic and acidic residues" evidence="1">
    <location>
        <begin position="61"/>
        <end position="70"/>
    </location>
</feature>
<reference evidence="2 3" key="1">
    <citation type="submission" date="2020-08" db="EMBL/GenBank/DDBJ databases">
        <title>Plant Genome Project.</title>
        <authorList>
            <person name="Zhang R.-G."/>
        </authorList>
    </citation>
    <scope>NUCLEOTIDE SEQUENCE [LARGE SCALE GENOMIC DNA]</scope>
    <source>
        <strain evidence="2">WSP0</strain>
        <tissue evidence="2">Leaf</tissue>
    </source>
</reference>
<feature type="compositionally biased region" description="Acidic residues" evidence="1">
    <location>
        <begin position="240"/>
        <end position="250"/>
    </location>
</feature>
<dbReference type="Proteomes" id="UP000823749">
    <property type="component" value="Chromosome 13"/>
</dbReference>
<feature type="compositionally biased region" description="Basic and acidic residues" evidence="1">
    <location>
        <begin position="28"/>
        <end position="38"/>
    </location>
</feature>
<feature type="region of interest" description="Disordered" evidence="1">
    <location>
        <begin position="1"/>
        <end position="81"/>
    </location>
</feature>
<protein>
    <submittedName>
        <fullName evidence="2">Uncharacterized protein</fullName>
    </submittedName>
</protein>
<keyword evidence="3" id="KW-1185">Reference proteome</keyword>
<feature type="region of interest" description="Disordered" evidence="1">
    <location>
        <begin position="240"/>
        <end position="289"/>
    </location>
</feature>
<evidence type="ECO:0000313" key="3">
    <source>
        <dbReference type="Proteomes" id="UP000823749"/>
    </source>
</evidence>
<gene>
    <name evidence="2" type="ORF">RHGRI_037293</name>
</gene>